<reference evidence="5 7" key="2">
    <citation type="journal article" date="2013" name="Nature">
        <title>Insights into bilaterian evolution from three spiralian genomes.</title>
        <authorList>
            <person name="Simakov O."/>
            <person name="Marletaz F."/>
            <person name="Cho S.J."/>
            <person name="Edsinger-Gonzales E."/>
            <person name="Havlak P."/>
            <person name="Hellsten U."/>
            <person name="Kuo D.H."/>
            <person name="Larsson T."/>
            <person name="Lv J."/>
            <person name="Arendt D."/>
            <person name="Savage R."/>
            <person name="Osoegawa K."/>
            <person name="de Jong P."/>
            <person name="Grimwood J."/>
            <person name="Chapman J.A."/>
            <person name="Shapiro H."/>
            <person name="Aerts A."/>
            <person name="Otillar R.P."/>
            <person name="Terry A.Y."/>
            <person name="Boore J.L."/>
            <person name="Grigoriev I.V."/>
            <person name="Lindberg D.R."/>
            <person name="Seaver E.C."/>
            <person name="Weisblat D.A."/>
            <person name="Putnam N.H."/>
            <person name="Rokhsar D.S."/>
        </authorList>
    </citation>
    <scope>NUCLEOTIDE SEQUENCE</scope>
    <source>
        <strain evidence="5 7">I ESC-2004</strain>
    </source>
</reference>
<accession>R7V471</accession>
<dbReference type="GO" id="GO:0005634">
    <property type="term" value="C:nucleus"/>
    <property type="evidence" value="ECO:0007669"/>
    <property type="project" value="TreeGrafter"/>
</dbReference>
<dbReference type="PANTHER" id="PTHR16308">
    <property type="entry name" value="UBIQUITIN ASSOCIATED PROTEIN 2-LIKE/LINGERER"/>
    <property type="match status" value="1"/>
</dbReference>
<feature type="region of interest" description="Disordered" evidence="4">
    <location>
        <begin position="1"/>
        <end position="21"/>
    </location>
</feature>
<evidence type="ECO:0008006" key="8">
    <source>
        <dbReference type="Google" id="ProtNLM"/>
    </source>
</evidence>
<keyword evidence="7" id="KW-1185">Reference proteome</keyword>
<dbReference type="AlphaFoldDB" id="R7V471"/>
<dbReference type="GO" id="GO:0005737">
    <property type="term" value="C:cytoplasm"/>
    <property type="evidence" value="ECO:0007669"/>
    <property type="project" value="UniProtKB-SubCell"/>
</dbReference>
<dbReference type="InterPro" id="IPR009060">
    <property type="entry name" value="UBA-like_sf"/>
</dbReference>
<proteinExistence type="predicted"/>
<evidence type="ECO:0000256" key="2">
    <source>
        <dbReference type="ARBA" id="ARBA00022490"/>
    </source>
</evidence>
<dbReference type="InterPro" id="IPR051833">
    <property type="entry name" value="TC-DDR_regulator"/>
</dbReference>
<dbReference type="CDD" id="cd14277">
    <property type="entry name" value="UBA_UBP2_like"/>
    <property type="match status" value="1"/>
</dbReference>
<evidence type="ECO:0000313" key="5">
    <source>
        <dbReference type="EMBL" id="ELU13364.1"/>
    </source>
</evidence>
<keyword evidence="2" id="KW-0963">Cytoplasm</keyword>
<dbReference type="PANTHER" id="PTHR16308:SF13">
    <property type="entry name" value="PROTEIN LINGERER"/>
    <property type="match status" value="1"/>
</dbReference>
<dbReference type="STRING" id="283909.R7V471"/>
<dbReference type="HOGENOM" id="CLU_196420_0_0_1"/>
<reference evidence="7" key="1">
    <citation type="submission" date="2012-12" db="EMBL/GenBank/DDBJ databases">
        <authorList>
            <person name="Hellsten U."/>
            <person name="Grimwood J."/>
            <person name="Chapman J.A."/>
            <person name="Shapiro H."/>
            <person name="Aerts A."/>
            <person name="Otillar R.P."/>
            <person name="Terry A.Y."/>
            <person name="Boore J.L."/>
            <person name="Simakov O."/>
            <person name="Marletaz F."/>
            <person name="Cho S.-J."/>
            <person name="Edsinger-Gonzales E."/>
            <person name="Havlak P."/>
            <person name="Kuo D.-H."/>
            <person name="Larsson T."/>
            <person name="Lv J."/>
            <person name="Arendt D."/>
            <person name="Savage R."/>
            <person name="Osoegawa K."/>
            <person name="de Jong P."/>
            <person name="Lindberg D.R."/>
            <person name="Seaver E.C."/>
            <person name="Weisblat D.A."/>
            <person name="Putnam N.H."/>
            <person name="Grigoriev I.V."/>
            <person name="Rokhsar D.S."/>
        </authorList>
    </citation>
    <scope>NUCLEOTIDE SEQUENCE</scope>
    <source>
        <strain evidence="7">I ESC-2004</strain>
    </source>
</reference>
<dbReference type="OrthoDB" id="6159137at2759"/>
<dbReference type="EMBL" id="KB295285">
    <property type="protein sequence ID" value="ELU13364.1"/>
    <property type="molecule type" value="Genomic_DNA"/>
</dbReference>
<evidence type="ECO:0000256" key="3">
    <source>
        <dbReference type="ARBA" id="ARBA00022553"/>
    </source>
</evidence>
<feature type="non-terminal residue" evidence="5">
    <location>
        <position position="58"/>
    </location>
</feature>
<sequence>TAEQMRLAKMMGAENEDPEIQSKMKQATELTGRTADDVMTALHDCDYDLNRAVVQLLD</sequence>
<feature type="non-terminal residue" evidence="5">
    <location>
        <position position="1"/>
    </location>
</feature>
<protein>
    <recommendedName>
        <fullName evidence="8">UBA domain-containing protein</fullName>
    </recommendedName>
</protein>
<organism evidence="5">
    <name type="scientific">Capitella teleta</name>
    <name type="common">Polychaete worm</name>
    <dbReference type="NCBI Taxonomy" id="283909"/>
    <lineage>
        <taxon>Eukaryota</taxon>
        <taxon>Metazoa</taxon>
        <taxon>Spiralia</taxon>
        <taxon>Lophotrochozoa</taxon>
        <taxon>Annelida</taxon>
        <taxon>Polychaeta</taxon>
        <taxon>Sedentaria</taxon>
        <taxon>Scolecida</taxon>
        <taxon>Capitellidae</taxon>
        <taxon>Capitella</taxon>
    </lineage>
</organism>
<dbReference type="EnsemblMetazoa" id="CapteT87688">
    <property type="protein sequence ID" value="CapteP87688"/>
    <property type="gene ID" value="CapteG87688"/>
</dbReference>
<name>R7V471_CAPTE</name>
<dbReference type="EMBL" id="AMQN01005169">
    <property type="status" value="NOT_ANNOTATED_CDS"/>
    <property type="molecule type" value="Genomic_DNA"/>
</dbReference>
<evidence type="ECO:0000256" key="1">
    <source>
        <dbReference type="ARBA" id="ARBA00004496"/>
    </source>
</evidence>
<evidence type="ECO:0000256" key="4">
    <source>
        <dbReference type="SAM" id="MobiDB-lite"/>
    </source>
</evidence>
<gene>
    <name evidence="5" type="ORF">CAPTEDRAFT_87688</name>
</gene>
<dbReference type="Proteomes" id="UP000014760">
    <property type="component" value="Unassembled WGS sequence"/>
</dbReference>
<reference evidence="6" key="3">
    <citation type="submission" date="2015-06" db="UniProtKB">
        <authorList>
            <consortium name="EnsemblMetazoa"/>
        </authorList>
    </citation>
    <scope>IDENTIFICATION</scope>
</reference>
<dbReference type="SUPFAM" id="SSF46934">
    <property type="entry name" value="UBA-like"/>
    <property type="match status" value="1"/>
</dbReference>
<evidence type="ECO:0000313" key="6">
    <source>
        <dbReference type="EnsemblMetazoa" id="CapteP87688"/>
    </source>
</evidence>
<dbReference type="Gene3D" id="1.10.8.10">
    <property type="entry name" value="DNA helicase RuvA subunit, C-terminal domain"/>
    <property type="match status" value="1"/>
</dbReference>
<keyword evidence="3" id="KW-0597">Phosphoprotein</keyword>
<evidence type="ECO:0000313" key="7">
    <source>
        <dbReference type="Proteomes" id="UP000014760"/>
    </source>
</evidence>
<comment type="subcellular location">
    <subcellularLocation>
        <location evidence="1">Cytoplasm</location>
    </subcellularLocation>
</comment>